<name>A0AC35GHJ3_9BILA</name>
<dbReference type="Proteomes" id="UP000887580">
    <property type="component" value="Unplaced"/>
</dbReference>
<evidence type="ECO:0000313" key="1">
    <source>
        <dbReference type="Proteomes" id="UP000887580"/>
    </source>
</evidence>
<evidence type="ECO:0000313" key="2">
    <source>
        <dbReference type="WBParaSite" id="PS1159_v2.g5048.t1"/>
    </source>
</evidence>
<proteinExistence type="predicted"/>
<protein>
    <submittedName>
        <fullName evidence="2">Fibronectin type-III domain-containing protein</fullName>
    </submittedName>
</protein>
<organism evidence="1 2">
    <name type="scientific">Panagrolaimus sp. PS1159</name>
    <dbReference type="NCBI Taxonomy" id="55785"/>
    <lineage>
        <taxon>Eukaryota</taxon>
        <taxon>Metazoa</taxon>
        <taxon>Ecdysozoa</taxon>
        <taxon>Nematoda</taxon>
        <taxon>Chromadorea</taxon>
        <taxon>Rhabditida</taxon>
        <taxon>Tylenchina</taxon>
        <taxon>Panagrolaimomorpha</taxon>
        <taxon>Panagrolaimoidea</taxon>
        <taxon>Panagrolaimidae</taxon>
        <taxon>Panagrolaimus</taxon>
    </lineage>
</organism>
<accession>A0AC35GHJ3</accession>
<reference evidence="2" key="1">
    <citation type="submission" date="2022-11" db="UniProtKB">
        <authorList>
            <consortium name="WormBaseParasite"/>
        </authorList>
    </citation>
    <scope>IDENTIFICATION</scope>
</reference>
<dbReference type="WBParaSite" id="PS1159_v2.g5048.t1">
    <property type="protein sequence ID" value="PS1159_v2.g5048.t1"/>
    <property type="gene ID" value="PS1159_v2.g5048"/>
</dbReference>
<sequence length="459" mass="51298">VVPRDRSEQPRIYTVDRNTMKYKVDGLRPNTVYSVTVEASAGNQWGPGVTVDMSTDGDLVTGLQQAPRVIEEKATSITIGWDTPQPIQCSSFMVEYRLDNGVWQQSPRRIPCDPGRRSYTATVDALPTNSIVDLRVRIVSVSNQPSNPSPEARGRTKCSAPEHPPQGVRADAPSTNEVRVSWARPGKDTWNCDQLNIEIGYRMGNEPEKIIPVPGDRTDYVFPSQPNTRWVIRVRASNQVGASPWSAEQTVTTRQGAPAGVRDLRITPLSPNEMRVQWSPPAQQHGNIVGYDISYRLKHRLACTNEEPRDVSRDFVTAYNHKDLDYTLTGLLPHTLYEVKVRARTTELGPEESGEAATLQQPPSAPPLNLQLTYALERSLSFQWEPVDCSQRHGEIVNYEFEILGQDDWAKLERQIANTSDLKVTIDGLTPYTKYVMRVKAYNSIGGGPNTENLDVMTA</sequence>